<dbReference type="InterPro" id="IPR001789">
    <property type="entry name" value="Sig_transdc_resp-reg_receiver"/>
</dbReference>
<keyword evidence="5" id="KW-1185">Reference proteome</keyword>
<feature type="domain" description="Response regulatory" evidence="2">
    <location>
        <begin position="9"/>
        <end position="120"/>
    </location>
</feature>
<keyword evidence="1" id="KW-0597">Phosphoprotein</keyword>
<dbReference type="Gene3D" id="2.40.50.1020">
    <property type="entry name" value="LytTr DNA-binding domain"/>
    <property type="match status" value="1"/>
</dbReference>
<evidence type="ECO:0000259" key="2">
    <source>
        <dbReference type="PROSITE" id="PS50110"/>
    </source>
</evidence>
<dbReference type="Pfam" id="PF04397">
    <property type="entry name" value="LytTR"/>
    <property type="match status" value="1"/>
</dbReference>
<dbReference type="Gene3D" id="3.40.50.2300">
    <property type="match status" value="1"/>
</dbReference>
<dbReference type="SMART" id="SM00448">
    <property type="entry name" value="REC"/>
    <property type="match status" value="1"/>
</dbReference>
<proteinExistence type="predicted"/>
<dbReference type="PANTHER" id="PTHR45526">
    <property type="entry name" value="TRANSCRIPTIONAL REGULATORY PROTEIN DPIA"/>
    <property type="match status" value="1"/>
</dbReference>
<protein>
    <submittedName>
        <fullName evidence="4">Response regulator transcription factor</fullName>
    </submittedName>
</protein>
<evidence type="ECO:0000313" key="4">
    <source>
        <dbReference type="EMBL" id="MBL0740604.1"/>
    </source>
</evidence>
<dbReference type="Pfam" id="PF00072">
    <property type="entry name" value="Response_reg"/>
    <property type="match status" value="1"/>
</dbReference>
<feature type="domain" description="HTH LytTR-type" evidence="3">
    <location>
        <begin position="145"/>
        <end position="212"/>
    </location>
</feature>
<reference evidence="4 5" key="1">
    <citation type="submission" date="2021-01" db="EMBL/GenBank/DDBJ databases">
        <title>Chryseolinea sp. Jin1 Genome sequencing and assembly.</title>
        <authorList>
            <person name="Kim I."/>
        </authorList>
    </citation>
    <scope>NUCLEOTIDE SEQUENCE [LARGE SCALE GENOMIC DNA]</scope>
    <source>
        <strain evidence="4 5">Jin1</strain>
    </source>
</reference>
<evidence type="ECO:0000256" key="1">
    <source>
        <dbReference type="PROSITE-ProRule" id="PRU00169"/>
    </source>
</evidence>
<evidence type="ECO:0000313" key="5">
    <source>
        <dbReference type="Proteomes" id="UP000613030"/>
    </source>
</evidence>
<dbReference type="SMART" id="SM00850">
    <property type="entry name" value="LytTR"/>
    <property type="match status" value="1"/>
</dbReference>
<name>A0ABS1KMB3_9BACT</name>
<dbReference type="PROSITE" id="PS50930">
    <property type="entry name" value="HTH_LYTTR"/>
    <property type="match status" value="1"/>
</dbReference>
<dbReference type="PANTHER" id="PTHR45526:SF1">
    <property type="entry name" value="TRANSCRIPTIONAL REGULATORY PROTEIN DCUR-RELATED"/>
    <property type="match status" value="1"/>
</dbReference>
<dbReference type="RefSeq" id="WP_202007930.1">
    <property type="nucleotide sequence ID" value="NZ_JAERRB010000001.1"/>
</dbReference>
<dbReference type="InterPro" id="IPR011006">
    <property type="entry name" value="CheY-like_superfamily"/>
</dbReference>
<dbReference type="Proteomes" id="UP000613030">
    <property type="component" value="Unassembled WGS sequence"/>
</dbReference>
<sequence length="243" mass="27817">MKSASKICRCIVVDDEPLAREVLVRYVERIPSLQLVGQCSNAIEAIEILKQNSVDIIFLDIQMPEILGIDLIKILKNPPSVIITSAFQEYAIEGYELDVVDYLLKPIKFERFLKSITKVYRRHDKEPDNSDVDEESAEPQKERYLFFRTDRRTVKVMQNDILYVEGMGNYVKVFTEGGVIITKSSMTTLETMLPEDGFIRTHRSFIVSKAKINSFNNEVVEIGKHQIPIGKLFKNNVLRALGS</sequence>
<accession>A0ABS1KMB3</accession>
<dbReference type="InterPro" id="IPR051271">
    <property type="entry name" value="2C-system_Tx_regulators"/>
</dbReference>
<dbReference type="InterPro" id="IPR007492">
    <property type="entry name" value="LytTR_DNA-bd_dom"/>
</dbReference>
<evidence type="ECO:0000259" key="3">
    <source>
        <dbReference type="PROSITE" id="PS50930"/>
    </source>
</evidence>
<feature type="modified residue" description="4-aspartylphosphate" evidence="1">
    <location>
        <position position="60"/>
    </location>
</feature>
<dbReference type="SUPFAM" id="SSF52172">
    <property type="entry name" value="CheY-like"/>
    <property type="match status" value="1"/>
</dbReference>
<comment type="caution">
    <text evidence="4">The sequence shown here is derived from an EMBL/GenBank/DDBJ whole genome shotgun (WGS) entry which is preliminary data.</text>
</comment>
<gene>
    <name evidence="4" type="ORF">JI741_05210</name>
</gene>
<organism evidence="4 5">
    <name type="scientific">Chryseolinea lacunae</name>
    <dbReference type="NCBI Taxonomy" id="2801331"/>
    <lineage>
        <taxon>Bacteria</taxon>
        <taxon>Pseudomonadati</taxon>
        <taxon>Bacteroidota</taxon>
        <taxon>Cytophagia</taxon>
        <taxon>Cytophagales</taxon>
        <taxon>Fulvivirgaceae</taxon>
        <taxon>Chryseolinea</taxon>
    </lineage>
</organism>
<dbReference type="PROSITE" id="PS50110">
    <property type="entry name" value="RESPONSE_REGULATORY"/>
    <property type="match status" value="1"/>
</dbReference>
<dbReference type="EMBL" id="JAERRB010000001">
    <property type="protein sequence ID" value="MBL0740604.1"/>
    <property type="molecule type" value="Genomic_DNA"/>
</dbReference>